<dbReference type="Gene3D" id="4.10.240.10">
    <property type="entry name" value="Zn(2)-C6 fungal-type DNA-binding domain"/>
    <property type="match status" value="2"/>
</dbReference>
<dbReference type="PANTHER" id="PTHR37534">
    <property type="entry name" value="TRANSCRIPTIONAL ACTIVATOR PROTEIN UGA3"/>
    <property type="match status" value="1"/>
</dbReference>
<evidence type="ECO:0000256" key="1">
    <source>
        <dbReference type="ARBA" id="ARBA00004123"/>
    </source>
</evidence>
<evidence type="ECO:0000256" key="4">
    <source>
        <dbReference type="ARBA" id="ARBA00023163"/>
    </source>
</evidence>
<dbReference type="SMART" id="SM00066">
    <property type="entry name" value="GAL4"/>
    <property type="match status" value="2"/>
</dbReference>
<keyword evidence="2" id="KW-0805">Transcription regulation</keyword>
<dbReference type="Proteomes" id="UP001610563">
    <property type="component" value="Unassembled WGS sequence"/>
</dbReference>
<keyword evidence="5" id="KW-0539">Nucleus</keyword>
<dbReference type="Pfam" id="PF00172">
    <property type="entry name" value="Zn_clus"/>
    <property type="match status" value="2"/>
</dbReference>
<comment type="subcellular location">
    <subcellularLocation>
        <location evidence="1">Nucleus</location>
    </subcellularLocation>
</comment>
<dbReference type="InterPro" id="IPR036864">
    <property type="entry name" value="Zn2-C6_fun-type_DNA-bd_sf"/>
</dbReference>
<dbReference type="InterPro" id="IPR001138">
    <property type="entry name" value="Zn2Cys6_DnaBD"/>
</dbReference>
<proteinExistence type="predicted"/>
<keyword evidence="8" id="KW-1185">Reference proteome</keyword>
<evidence type="ECO:0000313" key="7">
    <source>
        <dbReference type="EMBL" id="KAL2783779.1"/>
    </source>
</evidence>
<dbReference type="InterPro" id="IPR021858">
    <property type="entry name" value="Fun_TF"/>
</dbReference>
<sequence>MSSSRACSRCAHTKQRCDGNSPCSRCARLGHICEPQAPGRQGLDAVAQVSRRPRASRSRGGCISCKARKKKCDEMRPQCSDCRRLDLPCRWKSPSPRPASPRLQESQSPPYLDVDDAFSPSAVSFDGSASAFFDEHGLSITTPSSWAETNIPSPFDLALRVATNPYLNSEEDRSLFNHYLHIVSRALSRSEKQDENQFLTTLLPMAAASDMLTSVILVLSGSHWRRVHPCIWNHALKHQGRALGQVNQRLTRVDAIPDLETCATVLLLCLTELFDGTSKAWKWHLKAASALLQSPGMQVFDMTPEGAFCLQLFHYLDSMSTISRCRPPLLQKECSLSDMTGSDIPTVFATFTAPSVPLDSCVSGVAPALLNLIGMVNLLASHRGARVDELSDIEFRTAASHVKAQLDTWRDEYDRKSGLNFTKNDTQHATAAFECAIRLRLHQIVDGYDPDHADATSAVEQIKAATLAIPYGSPVEGSLLFPLVIAGASSHDVEWRMVVKERLMVMENTLGFAHVRRARQLLETVWGQEREWNWAAVRYTQFPGVVFV</sequence>
<evidence type="ECO:0000259" key="6">
    <source>
        <dbReference type="PROSITE" id="PS50048"/>
    </source>
</evidence>
<dbReference type="PROSITE" id="PS00463">
    <property type="entry name" value="ZN2_CY6_FUNGAL_1"/>
    <property type="match status" value="2"/>
</dbReference>
<gene>
    <name evidence="7" type="ORF">BJX66DRAFT_349177</name>
</gene>
<dbReference type="Pfam" id="PF11951">
    <property type="entry name" value="Fungal_trans_2"/>
    <property type="match status" value="1"/>
</dbReference>
<feature type="domain" description="Zn(2)-C6 fungal-type" evidence="6">
    <location>
        <begin position="61"/>
        <end position="91"/>
    </location>
</feature>
<organism evidence="7 8">
    <name type="scientific">Aspergillus keveii</name>
    <dbReference type="NCBI Taxonomy" id="714993"/>
    <lineage>
        <taxon>Eukaryota</taxon>
        <taxon>Fungi</taxon>
        <taxon>Dikarya</taxon>
        <taxon>Ascomycota</taxon>
        <taxon>Pezizomycotina</taxon>
        <taxon>Eurotiomycetes</taxon>
        <taxon>Eurotiomycetidae</taxon>
        <taxon>Eurotiales</taxon>
        <taxon>Aspergillaceae</taxon>
        <taxon>Aspergillus</taxon>
        <taxon>Aspergillus subgen. Nidulantes</taxon>
    </lineage>
</organism>
<name>A0ABR4FKK5_9EURO</name>
<dbReference type="PANTHER" id="PTHR37534:SF46">
    <property type="entry name" value="ZN(II)2CYS6 TRANSCRIPTION FACTOR (EUROFUNG)"/>
    <property type="match status" value="1"/>
</dbReference>
<feature type="domain" description="Zn(2)-C6 fungal-type" evidence="6">
    <location>
        <begin position="6"/>
        <end position="33"/>
    </location>
</feature>
<protein>
    <submittedName>
        <fullName evidence="7">Fungal-specific transcription factor domain-containing protein</fullName>
    </submittedName>
</protein>
<evidence type="ECO:0000256" key="2">
    <source>
        <dbReference type="ARBA" id="ARBA00023015"/>
    </source>
</evidence>
<keyword evidence="4" id="KW-0804">Transcription</keyword>
<dbReference type="EMBL" id="JBFTWV010000212">
    <property type="protein sequence ID" value="KAL2783779.1"/>
    <property type="molecule type" value="Genomic_DNA"/>
</dbReference>
<evidence type="ECO:0000256" key="3">
    <source>
        <dbReference type="ARBA" id="ARBA00023125"/>
    </source>
</evidence>
<evidence type="ECO:0000313" key="8">
    <source>
        <dbReference type="Proteomes" id="UP001610563"/>
    </source>
</evidence>
<dbReference type="CDD" id="cd00067">
    <property type="entry name" value="GAL4"/>
    <property type="match status" value="2"/>
</dbReference>
<comment type="caution">
    <text evidence="7">The sequence shown here is derived from an EMBL/GenBank/DDBJ whole genome shotgun (WGS) entry which is preliminary data.</text>
</comment>
<evidence type="ECO:0000256" key="5">
    <source>
        <dbReference type="ARBA" id="ARBA00023242"/>
    </source>
</evidence>
<dbReference type="PROSITE" id="PS50048">
    <property type="entry name" value="ZN2_CY6_FUNGAL_2"/>
    <property type="match status" value="2"/>
</dbReference>
<reference evidence="7 8" key="1">
    <citation type="submission" date="2024-07" db="EMBL/GenBank/DDBJ databases">
        <title>Section-level genome sequencing and comparative genomics of Aspergillus sections Usti and Cavernicolus.</title>
        <authorList>
            <consortium name="Lawrence Berkeley National Laboratory"/>
            <person name="Nybo J.L."/>
            <person name="Vesth T.C."/>
            <person name="Theobald S."/>
            <person name="Frisvad J.C."/>
            <person name="Larsen T.O."/>
            <person name="Kjaerboelling I."/>
            <person name="Rothschild-Mancinelli K."/>
            <person name="Lyhne E.K."/>
            <person name="Kogle M.E."/>
            <person name="Barry K."/>
            <person name="Clum A."/>
            <person name="Na H."/>
            <person name="Ledsgaard L."/>
            <person name="Lin J."/>
            <person name="Lipzen A."/>
            <person name="Kuo A."/>
            <person name="Riley R."/>
            <person name="Mondo S."/>
            <person name="Labutti K."/>
            <person name="Haridas S."/>
            <person name="Pangalinan J."/>
            <person name="Salamov A.A."/>
            <person name="Simmons B.A."/>
            <person name="Magnuson J.K."/>
            <person name="Chen J."/>
            <person name="Drula E."/>
            <person name="Henrissat B."/>
            <person name="Wiebenga A."/>
            <person name="Lubbers R.J."/>
            <person name="Gomes A.C."/>
            <person name="Makela M.R."/>
            <person name="Stajich J."/>
            <person name="Grigoriev I.V."/>
            <person name="Mortensen U.H."/>
            <person name="De Vries R.P."/>
            <person name="Baker S.E."/>
            <person name="Andersen M.R."/>
        </authorList>
    </citation>
    <scope>NUCLEOTIDE SEQUENCE [LARGE SCALE GENOMIC DNA]</scope>
    <source>
        <strain evidence="7 8">CBS 209.92</strain>
    </source>
</reference>
<keyword evidence="3" id="KW-0238">DNA-binding</keyword>
<dbReference type="SUPFAM" id="SSF57701">
    <property type="entry name" value="Zn2/Cys6 DNA-binding domain"/>
    <property type="match status" value="2"/>
</dbReference>
<accession>A0ABR4FKK5</accession>